<dbReference type="EMBL" id="LKCM01000066">
    <property type="protein sequence ID" value="KPQ44627.1"/>
    <property type="molecule type" value="Genomic_DNA"/>
</dbReference>
<accession>A0A0P8CMG6</accession>
<evidence type="ECO:0000313" key="2">
    <source>
        <dbReference type="EMBL" id="KPQ44627.1"/>
    </source>
</evidence>
<protein>
    <submittedName>
        <fullName evidence="2">Uncharacterized protein</fullName>
    </submittedName>
</protein>
<sequence length="92" mass="11162">MFDVETFKRLYPDIIPQSPQSIIFGFISGILLFSLLFIIPYLYVRFLEKRLISFLDYRLIPFIKFRLRLKKLIDLFHRVLEFQIFGDRRSGI</sequence>
<keyword evidence="1" id="KW-1133">Transmembrane helix</keyword>
<dbReference type="Proteomes" id="UP000050360">
    <property type="component" value="Unassembled WGS sequence"/>
</dbReference>
<evidence type="ECO:0000256" key="1">
    <source>
        <dbReference type="SAM" id="Phobius"/>
    </source>
</evidence>
<name>A0A0P8CMG6_9EURY</name>
<comment type="caution">
    <text evidence="2">The sequence shown here is derived from an EMBL/GenBank/DDBJ whole genome shotgun (WGS) entry which is preliminary data.</text>
</comment>
<evidence type="ECO:0000313" key="3">
    <source>
        <dbReference type="Proteomes" id="UP000050360"/>
    </source>
</evidence>
<feature type="transmembrane region" description="Helical" evidence="1">
    <location>
        <begin position="20"/>
        <end position="44"/>
    </location>
</feature>
<gene>
    <name evidence="2" type="ORF">MPEBLZ_00784</name>
</gene>
<keyword evidence="1" id="KW-0472">Membrane</keyword>
<keyword evidence="1" id="KW-0812">Transmembrane</keyword>
<dbReference type="AlphaFoldDB" id="A0A0P8CMG6"/>
<proteinExistence type="predicted"/>
<reference evidence="2 3" key="1">
    <citation type="submission" date="2015-09" db="EMBL/GenBank/DDBJ databases">
        <title>A metagenomics-based metabolic model of nitrate-dependent anaerobic oxidation of methane by Methanoperedens-like archaea.</title>
        <authorList>
            <person name="Arshad A."/>
            <person name="Speth D.R."/>
            <person name="De Graaf R.M."/>
            <person name="Op Den Camp H.J."/>
            <person name="Jetten M.S."/>
            <person name="Welte C.U."/>
        </authorList>
    </citation>
    <scope>NUCLEOTIDE SEQUENCE [LARGE SCALE GENOMIC DNA]</scope>
</reference>
<organism evidence="2 3">
    <name type="scientific">Candidatus Methanoperedens nitratireducens</name>
    <dbReference type="NCBI Taxonomy" id="1392998"/>
    <lineage>
        <taxon>Archaea</taxon>
        <taxon>Methanobacteriati</taxon>
        <taxon>Methanobacteriota</taxon>
        <taxon>Stenosarchaea group</taxon>
        <taxon>Methanomicrobia</taxon>
        <taxon>Methanosarcinales</taxon>
        <taxon>ANME-2 cluster</taxon>
        <taxon>Candidatus Methanoperedentaceae</taxon>
        <taxon>Candidatus Methanoperedens</taxon>
    </lineage>
</organism>